<protein>
    <submittedName>
        <fullName evidence="2">Uncharacterized protein</fullName>
    </submittedName>
</protein>
<organism evidence="2 3">
    <name type="scientific">Sistotremastrum suecicum HHB10207 ss-3</name>
    <dbReference type="NCBI Taxonomy" id="1314776"/>
    <lineage>
        <taxon>Eukaryota</taxon>
        <taxon>Fungi</taxon>
        <taxon>Dikarya</taxon>
        <taxon>Basidiomycota</taxon>
        <taxon>Agaricomycotina</taxon>
        <taxon>Agaricomycetes</taxon>
        <taxon>Sistotremastrales</taxon>
        <taxon>Sistotremastraceae</taxon>
        <taxon>Sistotremastrum</taxon>
    </lineage>
</organism>
<proteinExistence type="predicted"/>
<gene>
    <name evidence="2" type="ORF">SISSUDRAFT_1038713</name>
</gene>
<sequence length="301" mass="33796">MAGGPYVLTSGARSMPGAPYMCPGLHCPKKSTEFRSLMALHQHQQKTPACVHLELNRLEGRIIRDKAPAVAAAYESGPDADSQYSITPPPTPILTPTNRPPTPVRKGRAIPPDRRATVEDCLDDDPGFTLTAKDLTIPAKLTPEATFRDDYKRALSEMNIAIGGKDAPLHPFSPYSSELDWGFSSWLIDEGIGYNASESLYKLPGFVEKLKLTSHNTNHHRRVINALPGSLPWKTTPVKVNGRKPKNIYHRDVIQVIKHLFSNPQFTNCMHYCSEEQYVDKTKASRLYNEMWTGKWWTRTQ</sequence>
<evidence type="ECO:0000256" key="1">
    <source>
        <dbReference type="SAM" id="MobiDB-lite"/>
    </source>
</evidence>
<dbReference type="Proteomes" id="UP000076798">
    <property type="component" value="Unassembled WGS sequence"/>
</dbReference>
<dbReference type="OrthoDB" id="2688393at2759"/>
<dbReference type="InterPro" id="IPR041078">
    <property type="entry name" value="Plavaka"/>
</dbReference>
<name>A0A165WF20_9AGAM</name>
<reference evidence="2 3" key="1">
    <citation type="journal article" date="2016" name="Mol. Biol. Evol.">
        <title>Comparative Genomics of Early-Diverging Mushroom-Forming Fungi Provides Insights into the Origins of Lignocellulose Decay Capabilities.</title>
        <authorList>
            <person name="Nagy L.G."/>
            <person name="Riley R."/>
            <person name="Tritt A."/>
            <person name="Adam C."/>
            <person name="Daum C."/>
            <person name="Floudas D."/>
            <person name="Sun H."/>
            <person name="Yadav J.S."/>
            <person name="Pangilinan J."/>
            <person name="Larsson K.H."/>
            <person name="Matsuura K."/>
            <person name="Barry K."/>
            <person name="Labutti K."/>
            <person name="Kuo R."/>
            <person name="Ohm R.A."/>
            <person name="Bhattacharya S.S."/>
            <person name="Shirouzu T."/>
            <person name="Yoshinaga Y."/>
            <person name="Martin F.M."/>
            <person name="Grigoriev I.V."/>
            <person name="Hibbett D.S."/>
        </authorList>
    </citation>
    <scope>NUCLEOTIDE SEQUENCE [LARGE SCALE GENOMIC DNA]</scope>
    <source>
        <strain evidence="2 3">HHB10207 ss-3</strain>
    </source>
</reference>
<feature type="compositionally biased region" description="Pro residues" evidence="1">
    <location>
        <begin position="87"/>
        <end position="103"/>
    </location>
</feature>
<feature type="region of interest" description="Disordered" evidence="1">
    <location>
        <begin position="75"/>
        <end position="110"/>
    </location>
</feature>
<dbReference type="Pfam" id="PF18759">
    <property type="entry name" value="Plavaka"/>
    <property type="match status" value="1"/>
</dbReference>
<dbReference type="AlphaFoldDB" id="A0A165WF20"/>
<evidence type="ECO:0000313" key="3">
    <source>
        <dbReference type="Proteomes" id="UP000076798"/>
    </source>
</evidence>
<feature type="non-terminal residue" evidence="2">
    <location>
        <position position="301"/>
    </location>
</feature>
<keyword evidence="3" id="KW-1185">Reference proteome</keyword>
<evidence type="ECO:0000313" key="2">
    <source>
        <dbReference type="EMBL" id="KZT31077.1"/>
    </source>
</evidence>
<accession>A0A165WF20</accession>
<dbReference type="EMBL" id="KV428902">
    <property type="protein sequence ID" value="KZT31077.1"/>
    <property type="molecule type" value="Genomic_DNA"/>
</dbReference>